<feature type="domain" description="BRCT" evidence="3">
    <location>
        <begin position="67"/>
        <end position="138"/>
    </location>
</feature>
<protein>
    <submittedName>
        <fullName evidence="4">Expressed protein</fullName>
    </submittedName>
</protein>
<feature type="compositionally biased region" description="Basic and acidic residues" evidence="2">
    <location>
        <begin position="789"/>
        <end position="803"/>
    </location>
</feature>
<dbReference type="GO" id="GO:0033314">
    <property type="term" value="P:mitotic DNA replication checkpoint signaling"/>
    <property type="evidence" value="ECO:0007669"/>
    <property type="project" value="TreeGrafter"/>
</dbReference>
<feature type="region of interest" description="Disordered" evidence="2">
    <location>
        <begin position="769"/>
        <end position="860"/>
    </location>
</feature>
<dbReference type="PANTHER" id="PTHR13561">
    <property type="entry name" value="DNA REPLICATION REGULATOR DPB11-RELATED"/>
    <property type="match status" value="1"/>
</dbReference>
<dbReference type="SUPFAM" id="SSF52113">
    <property type="entry name" value="BRCT domain"/>
    <property type="match status" value="4"/>
</dbReference>
<dbReference type="GO" id="GO:0007095">
    <property type="term" value="P:mitotic G2 DNA damage checkpoint signaling"/>
    <property type="evidence" value="ECO:0007669"/>
    <property type="project" value="TreeGrafter"/>
</dbReference>
<evidence type="ECO:0000256" key="2">
    <source>
        <dbReference type="SAM" id="MobiDB-lite"/>
    </source>
</evidence>
<evidence type="ECO:0000313" key="5">
    <source>
        <dbReference type="Proteomes" id="UP001153365"/>
    </source>
</evidence>
<feature type="compositionally biased region" description="Polar residues" evidence="2">
    <location>
        <begin position="899"/>
        <end position="923"/>
    </location>
</feature>
<dbReference type="InterPro" id="IPR059215">
    <property type="entry name" value="BRCT2_TopBP1-like"/>
</dbReference>
<dbReference type="SMART" id="SM00292">
    <property type="entry name" value="BRCT"/>
    <property type="match status" value="4"/>
</dbReference>
<dbReference type="CDD" id="cd17731">
    <property type="entry name" value="BRCT_TopBP1_rpt2_like"/>
    <property type="match status" value="2"/>
</dbReference>
<feature type="region of interest" description="Disordered" evidence="2">
    <location>
        <begin position="872"/>
        <end position="923"/>
    </location>
</feature>
<feature type="compositionally biased region" description="Basic and acidic residues" evidence="2">
    <location>
        <begin position="826"/>
        <end position="838"/>
    </location>
</feature>
<keyword evidence="5" id="KW-1185">Reference proteome</keyword>
<proteinExistence type="predicted"/>
<dbReference type="PANTHER" id="PTHR13561:SF20">
    <property type="entry name" value="DNA TOPOISOMERASE 2-BINDING PROTEIN 1"/>
    <property type="match status" value="1"/>
</dbReference>
<dbReference type="GO" id="GO:0006270">
    <property type="term" value="P:DNA replication initiation"/>
    <property type="evidence" value="ECO:0007669"/>
    <property type="project" value="TreeGrafter"/>
</dbReference>
<dbReference type="InterPro" id="IPR001357">
    <property type="entry name" value="BRCT_dom"/>
</dbReference>
<name>A0AAV0BM65_PHAPC</name>
<organism evidence="4 5">
    <name type="scientific">Phakopsora pachyrhizi</name>
    <name type="common">Asian soybean rust disease fungus</name>
    <dbReference type="NCBI Taxonomy" id="170000"/>
    <lineage>
        <taxon>Eukaryota</taxon>
        <taxon>Fungi</taxon>
        <taxon>Dikarya</taxon>
        <taxon>Basidiomycota</taxon>
        <taxon>Pucciniomycotina</taxon>
        <taxon>Pucciniomycetes</taxon>
        <taxon>Pucciniales</taxon>
        <taxon>Phakopsoraceae</taxon>
        <taxon>Phakopsora</taxon>
    </lineage>
</organism>
<feature type="domain" description="BRCT" evidence="3">
    <location>
        <begin position="628"/>
        <end position="721"/>
    </location>
</feature>
<feature type="region of interest" description="Disordered" evidence="2">
    <location>
        <begin position="1"/>
        <end position="57"/>
    </location>
</feature>
<feature type="compositionally biased region" description="Basic and acidic residues" evidence="2">
    <location>
        <begin position="876"/>
        <end position="891"/>
    </location>
</feature>
<evidence type="ECO:0000313" key="4">
    <source>
        <dbReference type="EMBL" id="CAH7687056.1"/>
    </source>
</evidence>
<dbReference type="PROSITE" id="PS50172">
    <property type="entry name" value="BRCT"/>
    <property type="match status" value="3"/>
</dbReference>
<accession>A0AAV0BM65</accession>
<dbReference type="InterPro" id="IPR036420">
    <property type="entry name" value="BRCT_dom_sf"/>
</dbReference>
<dbReference type="Pfam" id="PF12738">
    <property type="entry name" value="PTCB-BRCT"/>
    <property type="match status" value="1"/>
</dbReference>
<feature type="region of interest" description="Disordered" evidence="2">
    <location>
        <begin position="1027"/>
        <end position="1051"/>
    </location>
</feature>
<feature type="compositionally biased region" description="Polar residues" evidence="2">
    <location>
        <begin position="769"/>
        <end position="786"/>
    </location>
</feature>
<evidence type="ECO:0000259" key="3">
    <source>
        <dbReference type="PROSITE" id="PS50172"/>
    </source>
</evidence>
<reference evidence="4" key="1">
    <citation type="submission" date="2022-06" db="EMBL/GenBank/DDBJ databases">
        <authorList>
            <consortium name="SYNGENTA / RWTH Aachen University"/>
        </authorList>
    </citation>
    <scope>NUCLEOTIDE SEQUENCE</scope>
</reference>
<dbReference type="Proteomes" id="UP001153365">
    <property type="component" value="Unassembled WGS sequence"/>
</dbReference>
<feature type="compositionally biased region" description="Polar residues" evidence="2">
    <location>
        <begin position="839"/>
        <end position="854"/>
    </location>
</feature>
<dbReference type="Pfam" id="PF00533">
    <property type="entry name" value="BRCT"/>
    <property type="match status" value="2"/>
</dbReference>
<gene>
    <name evidence="4" type="ORF">PPACK8108_LOCUS21786</name>
</gene>
<feature type="domain" description="BRCT" evidence="3">
    <location>
        <begin position="160"/>
        <end position="259"/>
    </location>
</feature>
<evidence type="ECO:0000256" key="1">
    <source>
        <dbReference type="ARBA" id="ARBA00022737"/>
    </source>
</evidence>
<sequence length="1051" mass="117547">MGFGSKRGGTKVPGLKLKPHNPPQVPTVQSLQITKKKGKEKEKRHENYLKEEDDDEDSRALLESIRNDKPPLIGLVISFSGIHDPVKSQAVEYAEKLGAKVEKALTLDVTHLICENSGSQKYNVALQHGIKIMLPLWLETLYSSFTEGEEIEFEDITKRYTMKPLHNLKLSITGRTPSRTPFIRLAEDNGASISMDLDSACSHLVVFSRVNAGEIDPEIFESEKVQAAFKAKTIKVVWQEWLEDSVAKGGCLPEDAYLVREGFPRPGCSTDKNSKETPAKKQVDENGSYINHVDEVETAVTRKSQKSGNQNAILASIILQEDIPLCNPKSERRLKPIKSSTLNFLEGNDLLLPPSSLASIPNSLGKAETSLKTGLSQPSKIIELPQKFDTVSVVKRLSSIKSEKFSRNGLGSSDQAATPKLPISNPHLFEGLKISTYGCPPRYQRLIREAVVESGGQNTDIHSEADFTIVPHINPPYVPADCNPVAHSWLEQSLYNSKIIDPDQHWAARPLRLNPIAQREKYSFACCGYDEAEQEIIKRTLDKLHLKLNLCAQRSEVTHIFIGPNKSSSRARKVMKWTEKQFVDIEWLIGKCNGHRISRSNPPDNSIGEVGVFRQVCDNLPVEDISHLESPPLLGCVIYLTKRAQFDENSRYLTNCRKLGAKVVERLTDSVTHLVHVSERVNDLSREVKIARTKKIRIVHPKWLTECSRRSARADEETFLPTYKPGRALEYTAFQDLANVTILGEDIGQEDTILTVQVGEKLNRSSLGDQSIPNLNNESVWQSTPRTAEPFKKNTLDPDKSTHSNENIMKTNAIEEGTPELMKWTDTPDRPPRFDHFTSSHSHGQEAASSSPSQKMIPGVDTQIGGFMQILQSRNQHPETSSKKSKDYDGRRVRKRSLGQDSRSTSICVSSKGCSASDGQKTSSIGNRLNRTFSDFSLESAPDSQIDLDENVEESMRVTWEDPAAKREILKAINDPSSRTTKKLADRRKHREQLAGELIAGIKSTPRENKLEKNVDEPSVREVSLAYGSQTLPEIEPPPLKRRKPVLVELD</sequence>
<comment type="caution">
    <text evidence="4">The sequence shown here is derived from an EMBL/GenBank/DDBJ whole genome shotgun (WGS) entry which is preliminary data.</text>
</comment>
<dbReference type="Gene3D" id="3.40.50.10190">
    <property type="entry name" value="BRCT domain"/>
    <property type="match status" value="4"/>
</dbReference>
<feature type="compositionally biased region" description="Basic and acidic residues" evidence="2">
    <location>
        <begin position="39"/>
        <end position="50"/>
    </location>
</feature>
<feature type="compositionally biased region" description="Basic and acidic residues" evidence="2">
    <location>
        <begin position="272"/>
        <end position="284"/>
    </location>
</feature>
<feature type="region of interest" description="Disordered" evidence="2">
    <location>
        <begin position="267"/>
        <end position="288"/>
    </location>
</feature>
<keyword evidence="1" id="KW-0677">Repeat</keyword>
<dbReference type="EMBL" id="CALTRL010005830">
    <property type="protein sequence ID" value="CAH7687056.1"/>
    <property type="molecule type" value="Genomic_DNA"/>
</dbReference>
<dbReference type="AlphaFoldDB" id="A0AAV0BM65"/>